<organism evidence="1 2">
    <name type="scientific">Apiospora aurea</name>
    <dbReference type="NCBI Taxonomy" id="335848"/>
    <lineage>
        <taxon>Eukaryota</taxon>
        <taxon>Fungi</taxon>
        <taxon>Dikarya</taxon>
        <taxon>Ascomycota</taxon>
        <taxon>Pezizomycotina</taxon>
        <taxon>Sordariomycetes</taxon>
        <taxon>Xylariomycetidae</taxon>
        <taxon>Amphisphaeriales</taxon>
        <taxon>Apiosporaceae</taxon>
        <taxon>Apiospora</taxon>
    </lineage>
</organism>
<comment type="caution">
    <text evidence="1">The sequence shown here is derived from an EMBL/GenBank/DDBJ whole genome shotgun (WGS) entry which is preliminary data.</text>
</comment>
<evidence type="ECO:0000313" key="1">
    <source>
        <dbReference type="EMBL" id="KAK7957114.1"/>
    </source>
</evidence>
<sequence>MFANRLRWRHSHLVLKPVLDPDTKVNFSSIPSLGMGFHNITRRHDAASYSGLGAKKNPRSKFGLLDVAEDVALHTA</sequence>
<proteinExistence type="predicted"/>
<dbReference type="EMBL" id="JAQQWE010000004">
    <property type="protein sequence ID" value="KAK7957114.1"/>
    <property type="molecule type" value="Genomic_DNA"/>
</dbReference>
<reference evidence="1 2" key="1">
    <citation type="submission" date="2023-01" db="EMBL/GenBank/DDBJ databases">
        <title>Analysis of 21 Apiospora genomes using comparative genomics revels a genus with tremendous synthesis potential of carbohydrate active enzymes and secondary metabolites.</title>
        <authorList>
            <person name="Sorensen T."/>
        </authorList>
    </citation>
    <scope>NUCLEOTIDE SEQUENCE [LARGE SCALE GENOMIC DNA]</scope>
    <source>
        <strain evidence="1 2">CBS 24483</strain>
    </source>
</reference>
<keyword evidence="2" id="KW-1185">Reference proteome</keyword>
<evidence type="ECO:0000313" key="2">
    <source>
        <dbReference type="Proteomes" id="UP001391051"/>
    </source>
</evidence>
<accession>A0ABR1QK45</accession>
<dbReference type="Proteomes" id="UP001391051">
    <property type="component" value="Unassembled WGS sequence"/>
</dbReference>
<dbReference type="GeneID" id="92075620"/>
<dbReference type="RefSeq" id="XP_066702420.1">
    <property type="nucleotide sequence ID" value="XM_066842558.1"/>
</dbReference>
<name>A0ABR1QK45_9PEZI</name>
<gene>
    <name evidence="1" type="ORF">PG986_006336</name>
</gene>
<protein>
    <submittedName>
        <fullName evidence="1">Uncharacterized protein</fullName>
    </submittedName>
</protein>